<keyword evidence="2" id="KW-1185">Reference proteome</keyword>
<accession>A0ACC2FDM2</accession>
<name>A0ACC2FDM2_DALPE</name>
<evidence type="ECO:0000313" key="2">
    <source>
        <dbReference type="Proteomes" id="UP001157502"/>
    </source>
</evidence>
<proteinExistence type="predicted"/>
<gene>
    <name evidence="1" type="ORF">DPEC_G00304760</name>
</gene>
<dbReference type="Proteomes" id="UP001157502">
    <property type="component" value="Chromosome 29"/>
</dbReference>
<dbReference type="EMBL" id="CM055756">
    <property type="protein sequence ID" value="KAJ7989459.1"/>
    <property type="molecule type" value="Genomic_DNA"/>
</dbReference>
<sequence length="288" mass="32492">MQKASRFPEDSRGCQQGQQHPWTGAWHPGLNRGGISLTLQSSLGGEKMSHAALYSTQFCLSDTGAKEGGGIHPITQLTHSHYLLDRIGHLMLAGSHKSTDTANPSGIYHAIGPECNERSARCGVKQKPLDDHTVLRRDQWGQEVNDVSAFLANGVEQEWRSRRGGAGEEEQEWRRSGGAGEEEQEWRRRRGGAGEEEEERRSRRGEEEERSRRGGAGVEEQEWRSRSGGGGEEEQERRGGGEEQQRRRRRGGAGEERRRSRRGEEEERRSRRGEEEERRRSGGADEEE</sequence>
<evidence type="ECO:0000313" key="1">
    <source>
        <dbReference type="EMBL" id="KAJ7989459.1"/>
    </source>
</evidence>
<comment type="caution">
    <text evidence="1">The sequence shown here is derived from an EMBL/GenBank/DDBJ whole genome shotgun (WGS) entry which is preliminary data.</text>
</comment>
<organism evidence="1 2">
    <name type="scientific">Dallia pectoralis</name>
    <name type="common">Alaska blackfish</name>
    <dbReference type="NCBI Taxonomy" id="75939"/>
    <lineage>
        <taxon>Eukaryota</taxon>
        <taxon>Metazoa</taxon>
        <taxon>Chordata</taxon>
        <taxon>Craniata</taxon>
        <taxon>Vertebrata</taxon>
        <taxon>Euteleostomi</taxon>
        <taxon>Actinopterygii</taxon>
        <taxon>Neopterygii</taxon>
        <taxon>Teleostei</taxon>
        <taxon>Protacanthopterygii</taxon>
        <taxon>Esociformes</taxon>
        <taxon>Umbridae</taxon>
        <taxon>Dallia</taxon>
    </lineage>
</organism>
<protein>
    <submittedName>
        <fullName evidence="1">Uncharacterized protein</fullName>
    </submittedName>
</protein>
<reference evidence="1" key="1">
    <citation type="submission" date="2021-05" db="EMBL/GenBank/DDBJ databases">
        <authorList>
            <person name="Pan Q."/>
            <person name="Jouanno E."/>
            <person name="Zahm M."/>
            <person name="Klopp C."/>
            <person name="Cabau C."/>
            <person name="Louis A."/>
            <person name="Berthelot C."/>
            <person name="Parey E."/>
            <person name="Roest Crollius H."/>
            <person name="Montfort J."/>
            <person name="Robinson-Rechavi M."/>
            <person name="Bouchez O."/>
            <person name="Lampietro C."/>
            <person name="Lopez Roques C."/>
            <person name="Donnadieu C."/>
            <person name="Postlethwait J."/>
            <person name="Bobe J."/>
            <person name="Dillon D."/>
            <person name="Chandos A."/>
            <person name="von Hippel F."/>
            <person name="Guiguen Y."/>
        </authorList>
    </citation>
    <scope>NUCLEOTIDE SEQUENCE</scope>
    <source>
        <strain evidence="1">YG-Jan2019</strain>
    </source>
</reference>